<comment type="caution">
    <text evidence="2">The sequence shown here is derived from an EMBL/GenBank/DDBJ whole genome shotgun (WGS) entry which is preliminary data.</text>
</comment>
<reference evidence="2 3" key="1">
    <citation type="journal article" date="2020" name="Nat. Food">
        <title>A phased Vanilla planifolia genome enables genetic improvement of flavour and production.</title>
        <authorList>
            <person name="Hasing T."/>
            <person name="Tang H."/>
            <person name="Brym M."/>
            <person name="Khazi F."/>
            <person name="Huang T."/>
            <person name="Chambers A.H."/>
        </authorList>
    </citation>
    <scope>NUCLEOTIDE SEQUENCE [LARGE SCALE GENOMIC DNA]</scope>
    <source>
        <tissue evidence="2">Leaf</tissue>
    </source>
</reference>
<evidence type="ECO:0000313" key="2">
    <source>
        <dbReference type="EMBL" id="KAG0468015.1"/>
    </source>
</evidence>
<evidence type="ECO:0000313" key="3">
    <source>
        <dbReference type="Proteomes" id="UP000639772"/>
    </source>
</evidence>
<sequence>MAPKEGDYVMGLMNGIARSQIQRSEYRMPELGDATKMKKTTKSLEEIQRSKTTNFGVRIRPPELMVGVSNRRLVHKEIVEGT</sequence>
<protein>
    <submittedName>
        <fullName evidence="2">Uncharacterized protein</fullName>
    </submittedName>
</protein>
<proteinExistence type="predicted"/>
<gene>
    <name evidence="2" type="ORF">HPP92_017343</name>
</gene>
<accession>A0A835QC69</accession>
<feature type="region of interest" description="Disordered" evidence="1">
    <location>
        <begin position="27"/>
        <end position="49"/>
    </location>
</feature>
<organism evidence="2 3">
    <name type="scientific">Vanilla planifolia</name>
    <name type="common">Vanilla</name>
    <dbReference type="NCBI Taxonomy" id="51239"/>
    <lineage>
        <taxon>Eukaryota</taxon>
        <taxon>Viridiplantae</taxon>
        <taxon>Streptophyta</taxon>
        <taxon>Embryophyta</taxon>
        <taxon>Tracheophyta</taxon>
        <taxon>Spermatophyta</taxon>
        <taxon>Magnoliopsida</taxon>
        <taxon>Liliopsida</taxon>
        <taxon>Asparagales</taxon>
        <taxon>Orchidaceae</taxon>
        <taxon>Vanilloideae</taxon>
        <taxon>Vanilleae</taxon>
        <taxon>Vanilla</taxon>
    </lineage>
</organism>
<evidence type="ECO:0000256" key="1">
    <source>
        <dbReference type="SAM" id="MobiDB-lite"/>
    </source>
</evidence>
<dbReference type="Proteomes" id="UP000639772">
    <property type="component" value="Chromosome 9"/>
</dbReference>
<dbReference type="AlphaFoldDB" id="A0A835QC69"/>
<name>A0A835QC69_VANPL</name>
<dbReference type="EMBL" id="JADCNM010000009">
    <property type="protein sequence ID" value="KAG0468015.1"/>
    <property type="molecule type" value="Genomic_DNA"/>
</dbReference>